<protein>
    <submittedName>
        <fullName evidence="1">Uncharacterized protein</fullName>
    </submittedName>
</protein>
<gene>
    <name evidence="1" type="ORF">DPMN_095393</name>
</gene>
<proteinExistence type="predicted"/>
<accession>A0A9D4R3S1</accession>
<evidence type="ECO:0000313" key="2">
    <source>
        <dbReference type="Proteomes" id="UP000828390"/>
    </source>
</evidence>
<keyword evidence="2" id="KW-1185">Reference proteome</keyword>
<sequence length="51" mass="5203">MLTVCNCSGTALSMTVTATDKGGRNVSSQVVVFVSEATTTSATTTTDRCVV</sequence>
<dbReference type="AlphaFoldDB" id="A0A9D4R3S1"/>
<organism evidence="1 2">
    <name type="scientific">Dreissena polymorpha</name>
    <name type="common">Zebra mussel</name>
    <name type="synonym">Mytilus polymorpha</name>
    <dbReference type="NCBI Taxonomy" id="45954"/>
    <lineage>
        <taxon>Eukaryota</taxon>
        <taxon>Metazoa</taxon>
        <taxon>Spiralia</taxon>
        <taxon>Lophotrochozoa</taxon>
        <taxon>Mollusca</taxon>
        <taxon>Bivalvia</taxon>
        <taxon>Autobranchia</taxon>
        <taxon>Heteroconchia</taxon>
        <taxon>Euheterodonta</taxon>
        <taxon>Imparidentia</taxon>
        <taxon>Neoheterodontei</taxon>
        <taxon>Myida</taxon>
        <taxon>Dreissenoidea</taxon>
        <taxon>Dreissenidae</taxon>
        <taxon>Dreissena</taxon>
    </lineage>
</organism>
<reference evidence="1" key="1">
    <citation type="journal article" date="2019" name="bioRxiv">
        <title>The Genome of the Zebra Mussel, Dreissena polymorpha: A Resource for Invasive Species Research.</title>
        <authorList>
            <person name="McCartney M.A."/>
            <person name="Auch B."/>
            <person name="Kono T."/>
            <person name="Mallez S."/>
            <person name="Zhang Y."/>
            <person name="Obille A."/>
            <person name="Becker A."/>
            <person name="Abrahante J.E."/>
            <person name="Garbe J."/>
            <person name="Badalamenti J.P."/>
            <person name="Herman A."/>
            <person name="Mangelson H."/>
            <person name="Liachko I."/>
            <person name="Sullivan S."/>
            <person name="Sone E.D."/>
            <person name="Koren S."/>
            <person name="Silverstein K.A.T."/>
            <person name="Beckman K.B."/>
            <person name="Gohl D.M."/>
        </authorList>
    </citation>
    <scope>NUCLEOTIDE SEQUENCE</scope>
    <source>
        <strain evidence="1">Duluth1</strain>
        <tissue evidence="1">Whole animal</tissue>
    </source>
</reference>
<comment type="caution">
    <text evidence="1">The sequence shown here is derived from an EMBL/GenBank/DDBJ whole genome shotgun (WGS) entry which is preliminary data.</text>
</comment>
<name>A0A9D4R3S1_DREPO</name>
<dbReference type="Proteomes" id="UP000828390">
    <property type="component" value="Unassembled WGS sequence"/>
</dbReference>
<reference evidence="1" key="2">
    <citation type="submission" date="2020-11" db="EMBL/GenBank/DDBJ databases">
        <authorList>
            <person name="McCartney M.A."/>
            <person name="Auch B."/>
            <person name="Kono T."/>
            <person name="Mallez S."/>
            <person name="Becker A."/>
            <person name="Gohl D.M."/>
            <person name="Silverstein K.A.T."/>
            <person name="Koren S."/>
            <person name="Bechman K.B."/>
            <person name="Herman A."/>
            <person name="Abrahante J.E."/>
            <person name="Garbe J."/>
        </authorList>
    </citation>
    <scope>NUCLEOTIDE SEQUENCE</scope>
    <source>
        <strain evidence="1">Duluth1</strain>
        <tissue evidence="1">Whole animal</tissue>
    </source>
</reference>
<dbReference type="EMBL" id="JAIWYP010000003">
    <property type="protein sequence ID" value="KAH3852872.1"/>
    <property type="molecule type" value="Genomic_DNA"/>
</dbReference>
<evidence type="ECO:0000313" key="1">
    <source>
        <dbReference type="EMBL" id="KAH3852872.1"/>
    </source>
</evidence>